<dbReference type="KEGG" id="zga:ZOBELLIA_897"/>
<reference evidence="2" key="1">
    <citation type="submission" date="2009-07" db="EMBL/GenBank/DDBJ databases">
        <title>Complete genome sequence of Zobellia galactanivorans Dsij.</title>
        <authorList>
            <consortium name="Genoscope - CEA"/>
        </authorList>
    </citation>
    <scope>NUCLEOTIDE SEQUENCE [LARGE SCALE GENOMIC DNA]</scope>
    <source>
        <strain evidence="2">DSM 12802 / CCUG 47099 / CIP 106680 / NCIMB 13871 / Dsij</strain>
    </source>
</reference>
<protein>
    <submittedName>
        <fullName evidence="1">Uncharacterized protein</fullName>
    </submittedName>
</protein>
<sequence length="68" mass="7814">MAQRSVRCYLVFSSTLVLNLGFDFRFVILLPSLMYFLADKTEGITNTMIIKKIIKLMTKSRTYGLNTS</sequence>
<reference evidence="1 2" key="2">
    <citation type="journal article" date="2012" name="Environ. Microbiol.">
        <title>Characterization of the first alginolytic operons in a marine bacterium: from their emergence in marine Flavobacteriia to their independent transfers to marine Proteobacteria and human gut Bacteroides.</title>
        <authorList>
            <person name="Thomas F."/>
            <person name="Barbeyron T."/>
            <person name="Tonon T."/>
            <person name="Genicot S."/>
            <person name="Czjzek M."/>
            <person name="Michel G."/>
        </authorList>
    </citation>
    <scope>NUCLEOTIDE SEQUENCE [LARGE SCALE GENOMIC DNA]</scope>
    <source>
        <strain evidence="2">DSM 12802 / CCUG 47099 / CIP 106680 / NCIMB 13871 / Dsij</strain>
    </source>
</reference>
<dbReference type="HOGENOM" id="CLU_2793192_0_0_10"/>
<evidence type="ECO:0000313" key="2">
    <source>
        <dbReference type="Proteomes" id="UP000008898"/>
    </source>
</evidence>
<proteinExistence type="predicted"/>
<organism evidence="1 2">
    <name type="scientific">Zobellia galactanivorans (strain DSM 12802 / CCUG 47099 / CIP 106680 / NCIMB 13871 / Dsij)</name>
    <dbReference type="NCBI Taxonomy" id="63186"/>
    <lineage>
        <taxon>Bacteria</taxon>
        <taxon>Pseudomonadati</taxon>
        <taxon>Bacteroidota</taxon>
        <taxon>Flavobacteriia</taxon>
        <taxon>Flavobacteriales</taxon>
        <taxon>Flavobacteriaceae</taxon>
        <taxon>Zobellia</taxon>
    </lineage>
</organism>
<keyword evidence="2" id="KW-1185">Reference proteome</keyword>
<gene>
    <name evidence="1" type="ordered locus">zobellia_897</name>
</gene>
<evidence type="ECO:0000313" key="1">
    <source>
        <dbReference type="EMBL" id="CAZ94962.1"/>
    </source>
</evidence>
<dbReference type="Proteomes" id="UP000008898">
    <property type="component" value="Chromosome"/>
</dbReference>
<name>G0L9Z7_ZOBGA</name>
<accession>G0L9Z7</accession>
<dbReference type="AlphaFoldDB" id="G0L9Z7"/>
<dbReference type="EMBL" id="FP476056">
    <property type="protein sequence ID" value="CAZ94962.1"/>
    <property type="molecule type" value="Genomic_DNA"/>
</dbReference>